<dbReference type="Gene3D" id="3.30.420.40">
    <property type="match status" value="1"/>
</dbReference>
<dbReference type="EMBL" id="JAWDGP010002675">
    <property type="protein sequence ID" value="KAK3780929.1"/>
    <property type="molecule type" value="Genomic_DNA"/>
</dbReference>
<sequence length="760" mass="83727">MCVALRAVTAETRGAGLSSATRAVENLEPRSRMREFHRVACSVSAVRIAPVCGCHILGPTFFAIDRSNTAAPGFDSLPQSCYIHGELTRSLVSLLPAKKQLWEVDVKSGKYLNISDQTLVNKMAEASSPTKKPAKTPSSLSTSSSETGPASDAGMTLASSRLDAVDGEESVPDYQIVAAIDFGTTFSGYAYSFASNKQAIHVNKNWGQTQGFLLHKTPTCLLLKPDGQFDSFGFEAVSKYNELSEEEACSHYYFDRFKMKLYNNKELTTDVTIEDANGKTQKAVDVFALSLTFMKKHLLRAIGAHLGYDAHPDTVRWVLTVPAIWDENAKQFMREAAHKGGLIEKPNSEQLLIALEPEAASLHCRNLPATDFVGYKDSSGAGKPSFEPGTKYLVVDAGGGTIDCVAHKIRKDGRIRELFRATGGAWGGTIIDRQFQNLLEDIFGQEFMASFQQDFPKDYVEFLQDFEIKKRGDCDSIRVSMPYNFCNFTHGGASIQQAIKAFAARQKEKSEAGDEASGAADVKFSSGKLVLSSSKVSSLFKDALDQINQHVETLLQKPKCKELSSVFLVGGFAECGRLQQSLRDRFGERITILVPEEASLSVVKGAVAFGHDPGAICQRICRFTYGVGSYLPFEDGVHREDLRVNSDGMDLVKHIFQTWAEAGEVIGHNEIWRETYTPIINNQKGIIFEFFRSANKKVQYTDEEGVEKCGFLVVEMPDPTGGRERAVDLEVIFGGTEIKVVGYDHTSSTRHETYIDFLSA</sequence>
<name>A0AAE1DS66_9GAST</name>
<organism evidence="2 3">
    <name type="scientific">Elysia crispata</name>
    <name type="common">lettuce slug</name>
    <dbReference type="NCBI Taxonomy" id="231223"/>
    <lineage>
        <taxon>Eukaryota</taxon>
        <taxon>Metazoa</taxon>
        <taxon>Spiralia</taxon>
        <taxon>Lophotrochozoa</taxon>
        <taxon>Mollusca</taxon>
        <taxon>Gastropoda</taxon>
        <taxon>Heterobranchia</taxon>
        <taxon>Euthyneura</taxon>
        <taxon>Panpulmonata</taxon>
        <taxon>Sacoglossa</taxon>
        <taxon>Placobranchoidea</taxon>
        <taxon>Plakobranchidae</taxon>
        <taxon>Elysia</taxon>
    </lineage>
</organism>
<dbReference type="CDD" id="cd10229">
    <property type="entry name" value="ASKHA_NBD_HSP70_HSPA12"/>
    <property type="match status" value="1"/>
</dbReference>
<evidence type="ECO:0000313" key="2">
    <source>
        <dbReference type="EMBL" id="KAK3780929.1"/>
    </source>
</evidence>
<dbReference type="AlphaFoldDB" id="A0AAE1DS66"/>
<accession>A0AAE1DS66</accession>
<evidence type="ECO:0008006" key="4">
    <source>
        <dbReference type="Google" id="ProtNLM"/>
    </source>
</evidence>
<protein>
    <recommendedName>
        <fullName evidence="4">Heat shock 70 kDa protein 12A</fullName>
    </recommendedName>
</protein>
<dbReference type="PANTHER" id="PTHR14187">
    <property type="entry name" value="ALPHA KINASE/ELONGATION FACTOR 2 KINASE"/>
    <property type="match status" value="1"/>
</dbReference>
<comment type="caution">
    <text evidence="2">The sequence shown here is derived from an EMBL/GenBank/DDBJ whole genome shotgun (WGS) entry which is preliminary data.</text>
</comment>
<proteinExistence type="predicted"/>
<dbReference type="PANTHER" id="PTHR14187:SF5">
    <property type="entry name" value="HEAT SHOCK 70 KDA PROTEIN 12A"/>
    <property type="match status" value="1"/>
</dbReference>
<dbReference type="SUPFAM" id="SSF53067">
    <property type="entry name" value="Actin-like ATPase domain"/>
    <property type="match status" value="2"/>
</dbReference>
<evidence type="ECO:0000256" key="1">
    <source>
        <dbReference type="SAM" id="MobiDB-lite"/>
    </source>
</evidence>
<evidence type="ECO:0000313" key="3">
    <source>
        <dbReference type="Proteomes" id="UP001283361"/>
    </source>
</evidence>
<dbReference type="Proteomes" id="UP001283361">
    <property type="component" value="Unassembled WGS sequence"/>
</dbReference>
<dbReference type="InterPro" id="IPR043129">
    <property type="entry name" value="ATPase_NBD"/>
</dbReference>
<reference evidence="2" key="1">
    <citation type="journal article" date="2023" name="G3 (Bethesda)">
        <title>A reference genome for the long-term kleptoplast-retaining sea slug Elysia crispata morphotype clarki.</title>
        <authorList>
            <person name="Eastman K.E."/>
            <person name="Pendleton A.L."/>
            <person name="Shaikh M.A."/>
            <person name="Suttiyut T."/>
            <person name="Ogas R."/>
            <person name="Tomko P."/>
            <person name="Gavelis G."/>
            <person name="Widhalm J.R."/>
            <person name="Wisecaver J.H."/>
        </authorList>
    </citation>
    <scope>NUCLEOTIDE SEQUENCE</scope>
    <source>
        <strain evidence="2">ECLA1</strain>
    </source>
</reference>
<feature type="compositionally biased region" description="Low complexity" evidence="1">
    <location>
        <begin position="126"/>
        <end position="151"/>
    </location>
</feature>
<keyword evidence="3" id="KW-1185">Reference proteome</keyword>
<gene>
    <name evidence="2" type="ORF">RRG08_052085</name>
</gene>
<feature type="region of interest" description="Disordered" evidence="1">
    <location>
        <begin position="124"/>
        <end position="154"/>
    </location>
</feature>